<protein>
    <submittedName>
        <fullName evidence="1">Uncharacterized protein</fullName>
    </submittedName>
</protein>
<dbReference type="EMBL" id="OX451737">
    <property type="protein sequence ID" value="CAI8601064.1"/>
    <property type="molecule type" value="Genomic_DNA"/>
</dbReference>
<organism evidence="1 2">
    <name type="scientific">Vicia faba</name>
    <name type="common">Broad bean</name>
    <name type="synonym">Faba vulgaris</name>
    <dbReference type="NCBI Taxonomy" id="3906"/>
    <lineage>
        <taxon>Eukaryota</taxon>
        <taxon>Viridiplantae</taxon>
        <taxon>Streptophyta</taxon>
        <taxon>Embryophyta</taxon>
        <taxon>Tracheophyta</taxon>
        <taxon>Spermatophyta</taxon>
        <taxon>Magnoliopsida</taxon>
        <taxon>eudicotyledons</taxon>
        <taxon>Gunneridae</taxon>
        <taxon>Pentapetalae</taxon>
        <taxon>rosids</taxon>
        <taxon>fabids</taxon>
        <taxon>Fabales</taxon>
        <taxon>Fabaceae</taxon>
        <taxon>Papilionoideae</taxon>
        <taxon>50 kb inversion clade</taxon>
        <taxon>NPAAA clade</taxon>
        <taxon>Hologalegina</taxon>
        <taxon>IRL clade</taxon>
        <taxon>Fabeae</taxon>
        <taxon>Vicia</taxon>
    </lineage>
</organism>
<accession>A0AAV0ZS09</accession>
<evidence type="ECO:0000313" key="1">
    <source>
        <dbReference type="EMBL" id="CAI8601064.1"/>
    </source>
</evidence>
<name>A0AAV0ZS09_VICFA</name>
<keyword evidence="2" id="KW-1185">Reference proteome</keyword>
<sequence>MLFSSHSRTKQFASPFLHDLRRSFHPLCFRSTSTVDFIISVSDRFPLGLFFSIRQRNQHGAVNIFIIAEIIHPFLSILRVIPFGGACRGLRRSAKALMQKDVHYNFCRR</sequence>
<dbReference type="AlphaFoldDB" id="A0AAV0ZS09"/>
<reference evidence="1 2" key="1">
    <citation type="submission" date="2023-01" db="EMBL/GenBank/DDBJ databases">
        <authorList>
            <person name="Kreplak J."/>
        </authorList>
    </citation>
    <scope>NUCLEOTIDE SEQUENCE [LARGE SCALE GENOMIC DNA]</scope>
</reference>
<evidence type="ECO:0000313" key="2">
    <source>
        <dbReference type="Proteomes" id="UP001157006"/>
    </source>
</evidence>
<gene>
    <name evidence="1" type="ORF">VFH_II254200</name>
</gene>
<dbReference type="Proteomes" id="UP001157006">
    <property type="component" value="Chromosome 2"/>
</dbReference>
<proteinExistence type="predicted"/>